<dbReference type="PANTHER" id="PTHR46797">
    <property type="entry name" value="HTH-TYPE TRANSCRIPTIONAL REGULATOR"/>
    <property type="match status" value="1"/>
</dbReference>
<gene>
    <name evidence="5" type="ORF">ACFPCY_20910</name>
</gene>
<dbReference type="SUPFAM" id="SSF51182">
    <property type="entry name" value="RmlC-like cupins"/>
    <property type="match status" value="1"/>
</dbReference>
<evidence type="ECO:0000256" key="3">
    <source>
        <dbReference type="ARBA" id="ARBA00023163"/>
    </source>
</evidence>
<evidence type="ECO:0000313" key="6">
    <source>
        <dbReference type="Proteomes" id="UP001595872"/>
    </source>
</evidence>
<evidence type="ECO:0000313" key="5">
    <source>
        <dbReference type="EMBL" id="MFC4909794.1"/>
    </source>
</evidence>
<dbReference type="Proteomes" id="UP001595872">
    <property type="component" value="Unassembled WGS sequence"/>
</dbReference>
<dbReference type="CDD" id="cd00093">
    <property type="entry name" value="HTH_XRE"/>
    <property type="match status" value="1"/>
</dbReference>
<accession>A0ABV9U1W0</accession>
<keyword evidence="6" id="KW-1185">Reference proteome</keyword>
<dbReference type="Pfam" id="PF07883">
    <property type="entry name" value="Cupin_2"/>
    <property type="match status" value="1"/>
</dbReference>
<dbReference type="InterPro" id="IPR013096">
    <property type="entry name" value="Cupin_2"/>
</dbReference>
<dbReference type="RefSeq" id="WP_378257594.1">
    <property type="nucleotide sequence ID" value="NZ_JBHSIT010000006.1"/>
</dbReference>
<reference evidence="6" key="1">
    <citation type="journal article" date="2019" name="Int. J. Syst. Evol. Microbiol.">
        <title>The Global Catalogue of Microorganisms (GCM) 10K type strain sequencing project: providing services to taxonomists for standard genome sequencing and annotation.</title>
        <authorList>
            <consortium name="The Broad Institute Genomics Platform"/>
            <consortium name="The Broad Institute Genome Sequencing Center for Infectious Disease"/>
            <person name="Wu L."/>
            <person name="Ma J."/>
        </authorList>
    </citation>
    <scope>NUCLEOTIDE SEQUENCE [LARGE SCALE GENOMIC DNA]</scope>
    <source>
        <strain evidence="6">KLKA75</strain>
    </source>
</reference>
<feature type="domain" description="HTH cro/C1-type" evidence="4">
    <location>
        <begin position="14"/>
        <end position="68"/>
    </location>
</feature>
<dbReference type="InterPro" id="IPR001387">
    <property type="entry name" value="Cro/C1-type_HTH"/>
</dbReference>
<dbReference type="SMART" id="SM00530">
    <property type="entry name" value="HTH_XRE"/>
    <property type="match status" value="1"/>
</dbReference>
<organism evidence="5 6">
    <name type="scientific">Actinomadura gamaensis</name>
    <dbReference type="NCBI Taxonomy" id="1763541"/>
    <lineage>
        <taxon>Bacteria</taxon>
        <taxon>Bacillati</taxon>
        <taxon>Actinomycetota</taxon>
        <taxon>Actinomycetes</taxon>
        <taxon>Streptosporangiales</taxon>
        <taxon>Thermomonosporaceae</taxon>
        <taxon>Actinomadura</taxon>
    </lineage>
</organism>
<dbReference type="PANTHER" id="PTHR46797:SF23">
    <property type="entry name" value="HTH-TYPE TRANSCRIPTIONAL REGULATOR SUTR"/>
    <property type="match status" value="1"/>
</dbReference>
<dbReference type="InterPro" id="IPR010982">
    <property type="entry name" value="Lambda_DNA-bd_dom_sf"/>
</dbReference>
<dbReference type="InterPro" id="IPR014710">
    <property type="entry name" value="RmlC-like_jellyroll"/>
</dbReference>
<name>A0ABV9U1W0_9ACTN</name>
<dbReference type="EMBL" id="JBHSIT010000006">
    <property type="protein sequence ID" value="MFC4909794.1"/>
    <property type="molecule type" value="Genomic_DNA"/>
</dbReference>
<dbReference type="SUPFAM" id="SSF47413">
    <property type="entry name" value="lambda repressor-like DNA-binding domains"/>
    <property type="match status" value="1"/>
</dbReference>
<dbReference type="Pfam" id="PF01381">
    <property type="entry name" value="HTH_3"/>
    <property type="match status" value="1"/>
</dbReference>
<sequence>MAEERIIATVARTLRERRADRGMTLVELAGRSGVSRRMLTLIEKGEANPSLGTLERVGRALGLTFAQLVGAEPAGETAVVAPGAMPAPWRSDGGGHGRLAVASDAGNELWDWLLAPGDRYDADPDPAGGTEMILVTSGRLTLELGPDRIVLAAGHAVRFASDRPYAYVNDSGRPVRFARNTFPPPPPSP</sequence>
<keyword evidence="3" id="KW-0804">Transcription</keyword>
<evidence type="ECO:0000256" key="1">
    <source>
        <dbReference type="ARBA" id="ARBA00023015"/>
    </source>
</evidence>
<keyword evidence="2" id="KW-0238">DNA-binding</keyword>
<dbReference type="Gene3D" id="2.60.120.10">
    <property type="entry name" value="Jelly Rolls"/>
    <property type="match status" value="1"/>
</dbReference>
<protein>
    <submittedName>
        <fullName evidence="5">Helix-turn-helix domain-containing protein</fullName>
    </submittedName>
</protein>
<evidence type="ECO:0000256" key="2">
    <source>
        <dbReference type="ARBA" id="ARBA00023125"/>
    </source>
</evidence>
<dbReference type="Gene3D" id="1.10.260.40">
    <property type="entry name" value="lambda repressor-like DNA-binding domains"/>
    <property type="match status" value="1"/>
</dbReference>
<dbReference type="InterPro" id="IPR011051">
    <property type="entry name" value="RmlC_Cupin_sf"/>
</dbReference>
<dbReference type="PROSITE" id="PS50943">
    <property type="entry name" value="HTH_CROC1"/>
    <property type="match status" value="1"/>
</dbReference>
<dbReference type="InterPro" id="IPR050807">
    <property type="entry name" value="TransReg_Diox_bact_type"/>
</dbReference>
<proteinExistence type="predicted"/>
<evidence type="ECO:0000259" key="4">
    <source>
        <dbReference type="PROSITE" id="PS50943"/>
    </source>
</evidence>
<keyword evidence="1" id="KW-0805">Transcription regulation</keyword>
<dbReference type="CDD" id="cd02209">
    <property type="entry name" value="cupin_XRE_C"/>
    <property type="match status" value="1"/>
</dbReference>
<comment type="caution">
    <text evidence="5">The sequence shown here is derived from an EMBL/GenBank/DDBJ whole genome shotgun (WGS) entry which is preliminary data.</text>
</comment>